<dbReference type="InterPro" id="IPR052702">
    <property type="entry name" value="MscS-like_channel"/>
</dbReference>
<dbReference type="Gene3D" id="3.30.70.100">
    <property type="match status" value="1"/>
</dbReference>
<dbReference type="SUPFAM" id="SSF82689">
    <property type="entry name" value="Mechanosensitive channel protein MscS (YggB), C-terminal domain"/>
    <property type="match status" value="1"/>
</dbReference>
<proteinExistence type="inferred from homology"/>
<feature type="region of interest" description="Disordered" evidence="8">
    <location>
        <begin position="842"/>
        <end position="870"/>
    </location>
</feature>
<organism evidence="12 13">
    <name type="scientific">Mucilaginibacter polytrichastri</name>
    <dbReference type="NCBI Taxonomy" id="1302689"/>
    <lineage>
        <taxon>Bacteria</taxon>
        <taxon>Pseudomonadati</taxon>
        <taxon>Bacteroidota</taxon>
        <taxon>Sphingobacteriia</taxon>
        <taxon>Sphingobacteriales</taxon>
        <taxon>Sphingobacteriaceae</taxon>
        <taxon>Mucilaginibacter</taxon>
    </lineage>
</organism>
<dbReference type="GO" id="GO:0008381">
    <property type="term" value="F:mechanosensitive monoatomic ion channel activity"/>
    <property type="evidence" value="ECO:0007669"/>
    <property type="project" value="UniProtKB-ARBA"/>
</dbReference>
<evidence type="ECO:0000256" key="1">
    <source>
        <dbReference type="ARBA" id="ARBA00004651"/>
    </source>
</evidence>
<keyword evidence="3" id="KW-1003">Cell membrane</keyword>
<name>A0A1Q5ZXC9_9SPHI</name>
<keyword evidence="6 9" id="KW-0472">Membrane</keyword>
<feature type="transmembrane region" description="Helical" evidence="9">
    <location>
        <begin position="344"/>
        <end position="362"/>
    </location>
</feature>
<evidence type="ECO:0000256" key="3">
    <source>
        <dbReference type="ARBA" id="ARBA00022475"/>
    </source>
</evidence>
<comment type="caution">
    <text evidence="12">The sequence shown here is derived from an EMBL/GenBank/DDBJ whole genome shotgun (WGS) entry which is preliminary data.</text>
</comment>
<evidence type="ECO:0000256" key="2">
    <source>
        <dbReference type="ARBA" id="ARBA00008017"/>
    </source>
</evidence>
<dbReference type="Pfam" id="PF21082">
    <property type="entry name" value="MS_channel_3rd"/>
    <property type="match status" value="1"/>
</dbReference>
<evidence type="ECO:0000256" key="6">
    <source>
        <dbReference type="ARBA" id="ARBA00023136"/>
    </source>
</evidence>
<dbReference type="GO" id="GO:0005886">
    <property type="term" value="C:plasma membrane"/>
    <property type="evidence" value="ECO:0007669"/>
    <property type="project" value="UniProtKB-SubCell"/>
</dbReference>
<evidence type="ECO:0000256" key="8">
    <source>
        <dbReference type="SAM" id="MobiDB-lite"/>
    </source>
</evidence>
<keyword evidence="7" id="KW-0175">Coiled coil</keyword>
<dbReference type="InterPro" id="IPR011066">
    <property type="entry name" value="MscS_channel_C_sf"/>
</dbReference>
<evidence type="ECO:0000259" key="10">
    <source>
        <dbReference type="Pfam" id="PF00924"/>
    </source>
</evidence>
<feature type="transmembrane region" description="Helical" evidence="9">
    <location>
        <begin position="437"/>
        <end position="458"/>
    </location>
</feature>
<dbReference type="InterPro" id="IPR011014">
    <property type="entry name" value="MscS_channel_TM-2"/>
</dbReference>
<dbReference type="PANTHER" id="PTHR30347">
    <property type="entry name" value="POTASSIUM CHANNEL RELATED"/>
    <property type="match status" value="1"/>
</dbReference>
<dbReference type="InterPro" id="IPR049278">
    <property type="entry name" value="MS_channel_C"/>
</dbReference>
<dbReference type="SUPFAM" id="SSF82861">
    <property type="entry name" value="Mechanosensitive channel protein MscS (YggB), transmembrane region"/>
    <property type="match status" value="1"/>
</dbReference>
<dbReference type="SUPFAM" id="SSF50182">
    <property type="entry name" value="Sm-like ribonucleoproteins"/>
    <property type="match status" value="1"/>
</dbReference>
<evidence type="ECO:0000256" key="5">
    <source>
        <dbReference type="ARBA" id="ARBA00022989"/>
    </source>
</evidence>
<feature type="domain" description="Mechanosensitive ion channel MscS" evidence="10">
    <location>
        <begin position="643"/>
        <end position="709"/>
    </location>
</feature>
<feature type="transmembrane region" description="Helical" evidence="9">
    <location>
        <begin position="601"/>
        <end position="620"/>
    </location>
</feature>
<keyword evidence="4 9" id="KW-0812">Transmembrane</keyword>
<sequence>MLMQKYLKYLFLIVLTGLLVCSFSDVGFGQLHKKKHTVSDSLRASILRRDSMMRTLKSSDTSLNMLLKKIENYSNSFNQISITLSHGFDTTEITQQLPGFKKRVTLFKTMIDKDKSNTLRYLYAIRDILTRSEDQLSEWQDQLAETNSKLAQMRSDLGEISKDSTFNATPADTALQRTASQPIKAILSKHHKLDSLNKISLLKIGLLQNRVADVYINILDEKDQINTKIRSFSEQAMSSANGYIWAMTSTPGSTFKSAFDDTFNMNYRLLKFMISRETLIHLIGVFIFALFFIWIYTNRHKILDTRTEPKKILQQANYLGDHPILSSVLVCLIIQPYFYDHPPAVFLEGIFLVATAVTLVLVKKTYPPTLYKFLNLTFGITVVYAISNLFVETSNVDRVAVLLLSALGAVLGYQFLNANKEAENYPPYWRTFLKVYIFLQAVSFLCNVMGRFTLAKIIGITGTFNLWLGLGLYLFVQILMQSLFLQLEANKSDTGFSSYLDFKLLQRKFRNVLNTAAVIMWIIMLAQNLSVEDLLYDGIGNFLEKSHSLGGTLFTFGSIIIFVVVIWLASVTARVINYFYDFASQHKETQPQARKNKTSMLLIKISIFAVGFFIAVAASGVPMDKITIIISAFGVGIGFGLQNIVNNLVSGLILAFEKPVQIGDVIEVAGKSGTIKEIGIRSSKIATGDGAEIIIPNGDLISQHVINWTLSNNNRRVELIVGVAYGSDIEKVKGLLKELLANRNDIMIDPSPVVLLHNLNASSVDFRLLFWAADIAIWQELKSRILAEVYNTFAAEGIELPFPQQDVHLYWDKDQELPLKTKTNTIATQELLVENAPVTIPKKSTTKRKAKDDDPAKDEETNKNDVDPDL</sequence>
<accession>A0A1Q5ZXC9</accession>
<feature type="compositionally biased region" description="Basic and acidic residues" evidence="8">
    <location>
        <begin position="850"/>
        <end position="870"/>
    </location>
</feature>
<feature type="transmembrane region" description="Helical" evidence="9">
    <location>
        <begin position="399"/>
        <end position="416"/>
    </location>
</feature>
<evidence type="ECO:0000313" key="12">
    <source>
        <dbReference type="EMBL" id="OKS86434.1"/>
    </source>
</evidence>
<feature type="transmembrane region" description="Helical" evidence="9">
    <location>
        <begin position="464"/>
        <end position="485"/>
    </location>
</feature>
<dbReference type="AlphaFoldDB" id="A0A1Q5ZXC9"/>
<feature type="transmembrane region" description="Helical" evidence="9">
    <location>
        <begin position="369"/>
        <end position="387"/>
    </location>
</feature>
<feature type="transmembrane region" description="Helical" evidence="9">
    <location>
        <begin position="551"/>
        <end position="580"/>
    </location>
</feature>
<feature type="transmembrane region" description="Helical" evidence="9">
    <location>
        <begin position="278"/>
        <end position="297"/>
    </location>
</feature>
<evidence type="ECO:0000313" key="13">
    <source>
        <dbReference type="Proteomes" id="UP000186720"/>
    </source>
</evidence>
<dbReference type="Proteomes" id="UP000186720">
    <property type="component" value="Unassembled WGS sequence"/>
</dbReference>
<dbReference type="Gene3D" id="2.30.30.60">
    <property type="match status" value="1"/>
</dbReference>
<evidence type="ECO:0000256" key="4">
    <source>
        <dbReference type="ARBA" id="ARBA00022692"/>
    </source>
</evidence>
<comment type="similarity">
    <text evidence="2">Belongs to the MscS (TC 1.A.23) family.</text>
</comment>
<reference evidence="12 13" key="1">
    <citation type="submission" date="2016-11" db="EMBL/GenBank/DDBJ databases">
        <title>Whole Genome Sequencing of Mucilaginibacter polytrichastri RG4-7(T) isolated from the moss sample.</title>
        <authorList>
            <person name="Li Y."/>
        </authorList>
    </citation>
    <scope>NUCLEOTIDE SEQUENCE [LARGE SCALE GENOMIC DNA]</scope>
    <source>
        <strain evidence="12 13">RG4-7</strain>
    </source>
</reference>
<keyword evidence="13" id="KW-1185">Reference proteome</keyword>
<feature type="transmembrane region" description="Helical" evidence="9">
    <location>
        <begin position="318"/>
        <end position="338"/>
    </location>
</feature>
<feature type="coiled-coil region" evidence="7">
    <location>
        <begin position="129"/>
        <end position="156"/>
    </location>
</feature>
<gene>
    <name evidence="12" type="ORF">RG47T_1890</name>
</gene>
<evidence type="ECO:0000256" key="7">
    <source>
        <dbReference type="SAM" id="Coils"/>
    </source>
</evidence>
<dbReference type="InterPro" id="IPR006685">
    <property type="entry name" value="MscS_channel_2nd"/>
</dbReference>
<dbReference type="Gene3D" id="1.10.287.1260">
    <property type="match status" value="1"/>
</dbReference>
<feature type="domain" description="Mechanosensitive ion channel MscS C-terminal" evidence="11">
    <location>
        <begin position="717"/>
        <end position="800"/>
    </location>
</feature>
<evidence type="ECO:0008006" key="14">
    <source>
        <dbReference type="Google" id="ProtNLM"/>
    </source>
</evidence>
<evidence type="ECO:0000256" key="9">
    <source>
        <dbReference type="SAM" id="Phobius"/>
    </source>
</evidence>
<feature type="transmembrane region" description="Helical" evidence="9">
    <location>
        <begin position="626"/>
        <end position="645"/>
    </location>
</feature>
<dbReference type="PANTHER" id="PTHR30347:SF1">
    <property type="entry name" value="MECHANOSENSITIVE CHANNEL MSCK"/>
    <property type="match status" value="1"/>
</dbReference>
<dbReference type="EMBL" id="MPPL01000001">
    <property type="protein sequence ID" value="OKS86434.1"/>
    <property type="molecule type" value="Genomic_DNA"/>
</dbReference>
<keyword evidence="5 9" id="KW-1133">Transmembrane helix</keyword>
<protein>
    <recommendedName>
        <fullName evidence="14">Mechanosensitive ion channel inner membrane domain-containing protein</fullName>
    </recommendedName>
</protein>
<dbReference type="InterPro" id="IPR023408">
    <property type="entry name" value="MscS_beta-dom_sf"/>
</dbReference>
<dbReference type="Pfam" id="PF00924">
    <property type="entry name" value="MS_channel_2nd"/>
    <property type="match status" value="1"/>
</dbReference>
<dbReference type="STRING" id="1302689.RG47T_1890"/>
<comment type="subcellular location">
    <subcellularLocation>
        <location evidence="1">Cell membrane</location>
        <topology evidence="1">Multi-pass membrane protein</topology>
    </subcellularLocation>
</comment>
<dbReference type="OrthoDB" id="9809206at2"/>
<feature type="transmembrane region" description="Helical" evidence="9">
    <location>
        <begin position="512"/>
        <end position="531"/>
    </location>
</feature>
<dbReference type="InterPro" id="IPR010920">
    <property type="entry name" value="LSM_dom_sf"/>
</dbReference>
<evidence type="ECO:0000259" key="11">
    <source>
        <dbReference type="Pfam" id="PF21082"/>
    </source>
</evidence>